<dbReference type="AlphaFoldDB" id="D5K9E6"/>
<dbReference type="EMBL" id="GU479464">
    <property type="protein sequence ID" value="ADF36619.1"/>
    <property type="molecule type" value="Genomic_DNA"/>
</dbReference>
<dbReference type="RefSeq" id="WP_003701911.1">
    <property type="nucleotide sequence ID" value="NC_014105.1"/>
</dbReference>
<geneLocation type="plasmid" evidence="1">
    <name>pEP5050</name>
</geneLocation>
<sequence length="173" mass="19426">MNMKTVQEYEIIIRLTKENGRYGAAAETVSGGLLESVPPLSAAGNDALYALLHALALKNNFSGCLKEAQRRESVKNIEAKIEEKMKPIELQYYFSDMNVGEFNAYLTVKNLAKPTFISHIDIDEDDKMFIANLAKGIASEYKSLFYLDVNRQTIEKALLRYLEVCVSCNSAQD</sequence>
<keyword evidence="1" id="KW-0614">Plasmid</keyword>
<proteinExistence type="predicted"/>
<evidence type="ECO:0000313" key="1">
    <source>
        <dbReference type="EMBL" id="ADF36619.1"/>
    </source>
</evidence>
<dbReference type="EMBL" id="GU479466">
    <property type="protein sequence ID" value="ADF36635.1"/>
    <property type="molecule type" value="Genomic_DNA"/>
</dbReference>
<organism evidence="1">
    <name type="scientific">Neisseria gonorrhoeae</name>
    <dbReference type="NCBI Taxonomy" id="485"/>
    <lineage>
        <taxon>Bacteria</taxon>
        <taxon>Pseudomonadati</taxon>
        <taxon>Pseudomonadota</taxon>
        <taxon>Betaproteobacteria</taxon>
        <taxon>Neisseriales</taxon>
        <taxon>Neisseriaceae</taxon>
        <taxon>Neisseria</taxon>
    </lineage>
</organism>
<reference evidence="1" key="1">
    <citation type="journal article" date="2010" name="PLoS ONE">
        <title>Conjugative plasmids of Neisseria gonorrhoeae.</title>
        <authorList>
            <person name="Pachulec E."/>
            <person name="van der Does C."/>
        </authorList>
    </citation>
    <scope>NUCLEOTIDE SEQUENCE</scope>
    <source>
        <strain evidence="1">5050</strain>
        <strain evidence="2">5289</strain>
        <plasmid evidence="1">pEP5050</plasmid>
        <plasmid evidence="2">pEP5289</plasmid>
    </source>
</reference>
<evidence type="ECO:0000313" key="2">
    <source>
        <dbReference type="EMBL" id="ADF36635.1"/>
    </source>
</evidence>
<accession>D5K9E6</accession>
<dbReference type="PATRIC" id="fig|485.47.peg.40"/>
<protein>
    <submittedName>
        <fullName evidence="1">Uncharacterized protein</fullName>
    </submittedName>
</protein>
<geneLocation type="plasmid" evidence="2">
    <name>pEP5289</name>
</geneLocation>
<name>D5K9E6_NEIGO</name>